<evidence type="ECO:0000313" key="4">
    <source>
        <dbReference type="EMBL" id="RSM67631.1"/>
    </source>
</evidence>
<organism evidence="4 5">
    <name type="scientific">Kibdelosporangium aridum</name>
    <dbReference type="NCBI Taxonomy" id="2030"/>
    <lineage>
        <taxon>Bacteria</taxon>
        <taxon>Bacillati</taxon>
        <taxon>Actinomycetota</taxon>
        <taxon>Actinomycetes</taxon>
        <taxon>Pseudonocardiales</taxon>
        <taxon>Pseudonocardiaceae</taxon>
        <taxon>Kibdelosporangium</taxon>
    </lineage>
</organism>
<accession>A0A428YJI3</accession>
<dbReference type="PANTHER" id="PTHR30163:SF8">
    <property type="entry name" value="LYTIC MUREIN TRANSGLYCOSYLASE"/>
    <property type="match status" value="1"/>
</dbReference>
<dbReference type="InterPro" id="IPR023346">
    <property type="entry name" value="Lysozyme-like_dom_sf"/>
</dbReference>
<dbReference type="AlphaFoldDB" id="A0A428YJI3"/>
<reference evidence="4 5" key="1">
    <citation type="submission" date="2018-05" db="EMBL/GenBank/DDBJ databases">
        <title>Evolution of GPA BGCs.</title>
        <authorList>
            <person name="Waglechner N."/>
            <person name="Wright G.D."/>
        </authorList>
    </citation>
    <scope>NUCLEOTIDE SEQUENCE [LARGE SCALE GENOMIC DNA]</scope>
    <source>
        <strain evidence="4 5">A82846</strain>
    </source>
</reference>
<dbReference type="Proteomes" id="UP000287547">
    <property type="component" value="Unassembled WGS sequence"/>
</dbReference>
<gene>
    <name evidence="4" type="ORF">DMH04_48435</name>
</gene>
<keyword evidence="2" id="KW-0732">Signal</keyword>
<dbReference type="CDD" id="cd13399">
    <property type="entry name" value="Slt35-like"/>
    <property type="match status" value="1"/>
</dbReference>
<dbReference type="RefSeq" id="WP_051794218.1">
    <property type="nucleotide sequence ID" value="NZ_QHKI01000081.1"/>
</dbReference>
<comment type="caution">
    <text evidence="4">The sequence shown here is derived from an EMBL/GenBank/DDBJ whole genome shotgun (WGS) entry which is preliminary data.</text>
</comment>
<evidence type="ECO:0000259" key="3">
    <source>
        <dbReference type="Pfam" id="PF13406"/>
    </source>
</evidence>
<evidence type="ECO:0000256" key="2">
    <source>
        <dbReference type="SAM" id="SignalP"/>
    </source>
</evidence>
<dbReference type="SUPFAM" id="SSF53955">
    <property type="entry name" value="Lysozyme-like"/>
    <property type="match status" value="1"/>
</dbReference>
<dbReference type="PANTHER" id="PTHR30163">
    <property type="entry name" value="MEMBRANE-BOUND LYTIC MUREIN TRANSGLYCOSYLASE B"/>
    <property type="match status" value="1"/>
</dbReference>
<sequence length="418" mass="43084">MSFVPAPANRAARRKLLRYLRQKRGLAAVTAALLLVPAALAGDTVPGWSSDERSLTPVANGLGRGFFGIDLEDLGASGQLPEVDGLSDELLRIAGDPSALASGGDPINTPTGALMIPGKALEAYKKAADMVNVTHRTCNMHWSLLASIGRIESNHGRGQYDAKGNTIDRILGPVLNGGAFAAIQDTDGGVLDGDRSWDRAVGPFQFIPGTWRGYASDADGDRVANPHNMFDAALSAAKYLCSGELNMSNDQQRAIAVFRYNHSDSYVSTVLIWAKAYESGVTPITGGTGGTGVTIDPNAQAAPAQTPVATTPSPTTSTTTPPPSTTTTKPPVDTTVTPKPPLPSSPPSNPSTTRPSPSVPPTNPSTSNPSCETTPTTTSSTSAPNTPSGSDAQQPSTGTGPAAANAGSGEEEDPCKPE</sequence>
<proteinExistence type="predicted"/>
<dbReference type="OrthoDB" id="9796191at2"/>
<evidence type="ECO:0000313" key="5">
    <source>
        <dbReference type="Proteomes" id="UP000287547"/>
    </source>
</evidence>
<dbReference type="GO" id="GO:0009253">
    <property type="term" value="P:peptidoglycan catabolic process"/>
    <property type="evidence" value="ECO:0007669"/>
    <property type="project" value="TreeGrafter"/>
</dbReference>
<feature type="compositionally biased region" description="Low complexity" evidence="1">
    <location>
        <begin position="293"/>
        <end position="337"/>
    </location>
</feature>
<feature type="region of interest" description="Disordered" evidence="1">
    <location>
        <begin position="284"/>
        <end position="418"/>
    </location>
</feature>
<dbReference type="InterPro" id="IPR043426">
    <property type="entry name" value="MltB-like"/>
</dbReference>
<dbReference type="Gene3D" id="1.10.530.10">
    <property type="match status" value="1"/>
</dbReference>
<feature type="compositionally biased region" description="Pro residues" evidence="1">
    <location>
        <begin position="338"/>
        <end position="349"/>
    </location>
</feature>
<feature type="domain" description="Transglycosylase SLT" evidence="3">
    <location>
        <begin position="195"/>
        <end position="243"/>
    </location>
</feature>
<name>A0A428YJI3_KIBAR</name>
<dbReference type="GO" id="GO:0008933">
    <property type="term" value="F:peptidoglycan lytic transglycosylase activity"/>
    <property type="evidence" value="ECO:0007669"/>
    <property type="project" value="TreeGrafter"/>
</dbReference>
<feature type="chain" id="PRO_5039555216" description="Transglycosylase SLT domain-containing protein" evidence="2">
    <location>
        <begin position="42"/>
        <end position="418"/>
    </location>
</feature>
<feature type="compositionally biased region" description="Low complexity" evidence="1">
    <location>
        <begin position="364"/>
        <end position="390"/>
    </location>
</feature>
<dbReference type="EMBL" id="QHKI01000081">
    <property type="protein sequence ID" value="RSM67631.1"/>
    <property type="molecule type" value="Genomic_DNA"/>
</dbReference>
<feature type="signal peptide" evidence="2">
    <location>
        <begin position="1"/>
        <end position="41"/>
    </location>
</feature>
<evidence type="ECO:0000256" key="1">
    <source>
        <dbReference type="SAM" id="MobiDB-lite"/>
    </source>
</evidence>
<feature type="compositionally biased region" description="Acidic residues" evidence="1">
    <location>
        <begin position="409"/>
        <end position="418"/>
    </location>
</feature>
<dbReference type="InterPro" id="IPR031304">
    <property type="entry name" value="SLT_2"/>
</dbReference>
<protein>
    <recommendedName>
        <fullName evidence="3">Transglycosylase SLT domain-containing protein</fullName>
    </recommendedName>
</protein>
<dbReference type="Pfam" id="PF13406">
    <property type="entry name" value="SLT_2"/>
    <property type="match status" value="1"/>
</dbReference>